<dbReference type="Gene3D" id="1.10.10.1940">
    <property type="match status" value="2"/>
</dbReference>
<dbReference type="OMA" id="NYQKDVC"/>
<evidence type="ECO:0000259" key="4">
    <source>
        <dbReference type="PROSITE" id="PS51670"/>
    </source>
</evidence>
<reference evidence="5" key="1">
    <citation type="submission" date="2022-08" db="UniProtKB">
        <authorList>
            <consortium name="EnsemblMetazoa"/>
        </authorList>
    </citation>
    <scope>IDENTIFICATION</scope>
    <source>
        <strain evidence="5">05x7-T-G4-1.051#20</strain>
    </source>
</reference>
<keyword evidence="3" id="KW-0732">Signal</keyword>
<dbReference type="OrthoDB" id="6121024at2759"/>
<evidence type="ECO:0000313" key="6">
    <source>
        <dbReference type="Proteomes" id="UP000005408"/>
    </source>
</evidence>
<feature type="domain" description="ShKT" evidence="4">
    <location>
        <begin position="21"/>
        <end position="55"/>
    </location>
</feature>
<dbReference type="InterPro" id="IPR003582">
    <property type="entry name" value="ShKT_dom"/>
</dbReference>
<feature type="domain" description="ShKT" evidence="4">
    <location>
        <begin position="389"/>
        <end position="424"/>
    </location>
</feature>
<evidence type="ECO:0000256" key="2">
    <source>
        <dbReference type="SAM" id="MobiDB-lite"/>
    </source>
</evidence>
<accession>A0A8W8IGI8</accession>
<dbReference type="PANTHER" id="PTHR21724:SF109">
    <property type="entry name" value="SHKT DOMAIN-CONTAINING PROTEIN"/>
    <property type="match status" value="1"/>
</dbReference>
<proteinExistence type="predicted"/>
<keyword evidence="6" id="KW-1185">Reference proteome</keyword>
<dbReference type="EnsemblMetazoa" id="G14169.1">
    <property type="protein sequence ID" value="G14169.1:cds"/>
    <property type="gene ID" value="G14169"/>
</dbReference>
<organism evidence="5 6">
    <name type="scientific">Magallana gigas</name>
    <name type="common">Pacific oyster</name>
    <name type="synonym">Crassostrea gigas</name>
    <dbReference type="NCBI Taxonomy" id="29159"/>
    <lineage>
        <taxon>Eukaryota</taxon>
        <taxon>Metazoa</taxon>
        <taxon>Spiralia</taxon>
        <taxon>Lophotrochozoa</taxon>
        <taxon>Mollusca</taxon>
        <taxon>Bivalvia</taxon>
        <taxon>Autobranchia</taxon>
        <taxon>Pteriomorphia</taxon>
        <taxon>Ostreida</taxon>
        <taxon>Ostreoidea</taxon>
        <taxon>Ostreidae</taxon>
        <taxon>Magallana</taxon>
    </lineage>
</organism>
<dbReference type="PROSITE" id="PS51670">
    <property type="entry name" value="SHKT"/>
    <property type="match status" value="4"/>
</dbReference>
<dbReference type="Pfam" id="PF01549">
    <property type="entry name" value="ShK"/>
    <property type="match status" value="7"/>
</dbReference>
<evidence type="ECO:0000256" key="1">
    <source>
        <dbReference type="PROSITE-ProRule" id="PRU01005"/>
    </source>
</evidence>
<evidence type="ECO:0000256" key="3">
    <source>
        <dbReference type="SAM" id="SignalP"/>
    </source>
</evidence>
<protein>
    <recommendedName>
        <fullName evidence="4">ShKT domain-containing protein</fullName>
    </recommendedName>
</protein>
<feature type="signal peptide" evidence="3">
    <location>
        <begin position="1"/>
        <end position="16"/>
    </location>
</feature>
<sequence length="434" mass="47912">MMIAIVILSLVCLAAAQTPVCEDKTSTCPQYGRTVCAAPYDGWARQNCALYCGFCTASISIPKTTVSAKPELCEDRISNCVDYGHDVCNNATLSPWASHNCRYFCRQCTSEQLAMADLHPFKIDCRNKRSNCADYGPSICKDPYQKWGREYCPLYCGFCTDCRDKRSNCADYGQNICKEPYYKWGREYCPKYCGHCNVSSPHATNTSTTQMLTTQPTATTVSTTPATKRPTTQKPTTRPPRPTTTTQKPTTTTPTTRPSITTPKPTTPTPIPTTSTVLTTTSTASTTTATAAPCIDKRQDCSDYGQSICSNSVYLAWTLQNCRYFCRKCTPEQLAIVDSKTTTIPPALCVDNVDNCQTYTPTVCTQYRTWARENCLNYCDFCQGNGPKCVDKISNCNAYGADVCTQPQYSAWATSNCKSFCQLCNGQNSTTVQP</sequence>
<evidence type="ECO:0000313" key="5">
    <source>
        <dbReference type="EnsemblMetazoa" id="G14169.1:cds"/>
    </source>
</evidence>
<feature type="compositionally biased region" description="Low complexity" evidence="2">
    <location>
        <begin position="243"/>
        <end position="264"/>
    </location>
</feature>
<feature type="region of interest" description="Disordered" evidence="2">
    <location>
        <begin position="205"/>
        <end position="277"/>
    </location>
</feature>
<name>A0A8W8IGI8_MAGGI</name>
<feature type="disulfide bond" evidence="1">
    <location>
        <begin position="21"/>
        <end position="55"/>
    </location>
</feature>
<dbReference type="Proteomes" id="UP000005408">
    <property type="component" value="Unassembled WGS sequence"/>
</dbReference>
<dbReference type="PANTHER" id="PTHR21724">
    <property type="entry name" value="SHKT DOMAIN-CONTAINING PROTEIN"/>
    <property type="match status" value="1"/>
</dbReference>
<feature type="domain" description="ShKT" evidence="4">
    <location>
        <begin position="162"/>
        <end position="196"/>
    </location>
</feature>
<feature type="compositionally biased region" description="Low complexity" evidence="2">
    <location>
        <begin position="205"/>
        <end position="236"/>
    </location>
</feature>
<feature type="disulfide bond" evidence="1">
    <location>
        <begin position="125"/>
        <end position="159"/>
    </location>
</feature>
<comment type="caution">
    <text evidence="1">Lacks conserved residue(s) required for the propagation of feature annotation.</text>
</comment>
<dbReference type="SMART" id="SM00254">
    <property type="entry name" value="ShKT"/>
    <property type="match status" value="7"/>
</dbReference>
<feature type="chain" id="PRO_5036464001" description="ShKT domain-containing protein" evidence="3">
    <location>
        <begin position="17"/>
        <end position="434"/>
    </location>
</feature>
<keyword evidence="1" id="KW-1015">Disulfide bond</keyword>
<feature type="disulfide bond" evidence="1">
    <location>
        <begin position="162"/>
        <end position="196"/>
    </location>
</feature>
<feature type="domain" description="ShKT" evidence="4">
    <location>
        <begin position="125"/>
        <end position="159"/>
    </location>
</feature>
<dbReference type="AlphaFoldDB" id="A0A8W8IGI8"/>